<dbReference type="InterPro" id="IPR041633">
    <property type="entry name" value="Polbeta"/>
</dbReference>
<dbReference type="InterPro" id="IPR052930">
    <property type="entry name" value="TA_antitoxin_MntA"/>
</dbReference>
<dbReference type="SUPFAM" id="SSF81301">
    <property type="entry name" value="Nucleotidyltransferase"/>
    <property type="match status" value="1"/>
</dbReference>
<reference evidence="2" key="1">
    <citation type="journal article" date="2020" name="mSystems">
        <title>Genome- and Community-Level Interaction Insights into Carbon Utilization and Element Cycling Functions of Hydrothermarchaeota in Hydrothermal Sediment.</title>
        <authorList>
            <person name="Zhou Z."/>
            <person name="Liu Y."/>
            <person name="Xu W."/>
            <person name="Pan J."/>
            <person name="Luo Z.H."/>
            <person name="Li M."/>
        </authorList>
    </citation>
    <scope>NUCLEOTIDE SEQUENCE [LARGE SCALE GENOMIC DNA]</scope>
    <source>
        <strain evidence="2">SpSt-456</strain>
    </source>
</reference>
<dbReference type="EMBL" id="DSTK01000037">
    <property type="protein sequence ID" value="HFK98140.1"/>
    <property type="molecule type" value="Genomic_DNA"/>
</dbReference>
<dbReference type="PANTHER" id="PTHR43852">
    <property type="entry name" value="NUCLEOTIDYLTRANSFERASE"/>
    <property type="match status" value="1"/>
</dbReference>
<organism evidence="2">
    <name type="scientific">Desulfacinum infernum</name>
    <dbReference type="NCBI Taxonomy" id="35837"/>
    <lineage>
        <taxon>Bacteria</taxon>
        <taxon>Pseudomonadati</taxon>
        <taxon>Thermodesulfobacteriota</taxon>
        <taxon>Syntrophobacteria</taxon>
        <taxon>Syntrophobacterales</taxon>
        <taxon>Syntrophobacteraceae</taxon>
        <taxon>Desulfacinum</taxon>
    </lineage>
</organism>
<gene>
    <name evidence="2" type="ORF">ENS06_12580</name>
</gene>
<feature type="domain" description="Polymerase beta nucleotidyltransferase" evidence="1">
    <location>
        <begin position="12"/>
        <end position="102"/>
    </location>
</feature>
<keyword evidence="2" id="KW-0808">Transferase</keyword>
<name>A0A832EK84_9BACT</name>
<comment type="caution">
    <text evidence="2">The sequence shown here is derived from an EMBL/GenBank/DDBJ whole genome shotgun (WGS) entry which is preliminary data.</text>
</comment>
<evidence type="ECO:0000259" key="1">
    <source>
        <dbReference type="Pfam" id="PF18765"/>
    </source>
</evidence>
<sequence>MVKDPFFSQAVEEIRKVLSRYPAVAAADVFGSTVSGLRRKGGDVDVAVCMRGPVDPWLRIDMERELSVAVGADVDLVIFSQGSSLLQHEVLRTGVLIYEADADERIRQEVLARRRYLDEQRLPKMIRVTVEEDSG</sequence>
<protein>
    <submittedName>
        <fullName evidence="2">Nucleotidyltransferase domain-containing protein</fullName>
    </submittedName>
</protein>
<dbReference type="PANTHER" id="PTHR43852:SF3">
    <property type="entry name" value="NUCLEOTIDYLTRANSFERASE"/>
    <property type="match status" value="1"/>
</dbReference>
<dbReference type="InterPro" id="IPR043519">
    <property type="entry name" value="NT_sf"/>
</dbReference>
<dbReference type="NCBIfam" id="NF047752">
    <property type="entry name" value="MntA_antitoxin"/>
    <property type="match status" value="1"/>
</dbReference>
<dbReference type="Pfam" id="PF18765">
    <property type="entry name" value="Polbeta"/>
    <property type="match status" value="1"/>
</dbReference>
<dbReference type="CDD" id="cd05403">
    <property type="entry name" value="NT_KNTase_like"/>
    <property type="match status" value="1"/>
</dbReference>
<dbReference type="Gene3D" id="3.30.460.10">
    <property type="entry name" value="Beta Polymerase, domain 2"/>
    <property type="match status" value="1"/>
</dbReference>
<dbReference type="GO" id="GO:0016740">
    <property type="term" value="F:transferase activity"/>
    <property type="evidence" value="ECO:0007669"/>
    <property type="project" value="UniProtKB-KW"/>
</dbReference>
<evidence type="ECO:0000313" key="2">
    <source>
        <dbReference type="EMBL" id="HFK98140.1"/>
    </source>
</evidence>
<proteinExistence type="predicted"/>
<accession>A0A832EK84</accession>
<dbReference type="AlphaFoldDB" id="A0A832EK84"/>